<feature type="compositionally biased region" description="Polar residues" evidence="1">
    <location>
        <begin position="92"/>
        <end position="105"/>
    </location>
</feature>
<protein>
    <recommendedName>
        <fullName evidence="4">BZIP domain-containing protein</fullName>
    </recommendedName>
</protein>
<dbReference type="AlphaFoldDB" id="H6CAX0"/>
<feature type="compositionally biased region" description="Basic and acidic residues" evidence="1">
    <location>
        <begin position="35"/>
        <end position="49"/>
    </location>
</feature>
<dbReference type="Proteomes" id="UP000007304">
    <property type="component" value="Unassembled WGS sequence"/>
</dbReference>
<keyword evidence="3" id="KW-1185">Reference proteome</keyword>
<sequence>MTRVVGIPDLLNNPHQETSSQAMNLHNLLNPLPDPKNECDDEGYGREEPDPGPESPSRSAKRRTASSVGLETPRKNCKPQVTTGSEPDRSRATSLLLAQSFPSTAKETKVCDGAECNNNRSQLSFPTSPGASQTGQDASNRLPPISFLEKPDKVQIPPLSGQTPRSRSSLPEPQTIYQLILPSDKGPPLVLPVEIQHPSRSPYSIKKRNALASARYRARKRLKAAEEAKLACNSGFTFVSEGQRPGSGKLSGEHGVKTHSKPVQTK</sequence>
<feature type="region of interest" description="Disordered" evidence="1">
    <location>
        <begin position="1"/>
        <end position="172"/>
    </location>
</feature>
<dbReference type="VEuPathDB" id="FungiDB:HMPREF1120_08860"/>
<dbReference type="HOGENOM" id="CLU_1045961_0_0_1"/>
<evidence type="ECO:0008006" key="4">
    <source>
        <dbReference type="Google" id="ProtNLM"/>
    </source>
</evidence>
<evidence type="ECO:0000313" key="3">
    <source>
        <dbReference type="Proteomes" id="UP000007304"/>
    </source>
</evidence>
<feature type="compositionally biased region" description="Polar residues" evidence="1">
    <location>
        <begin position="116"/>
        <end position="139"/>
    </location>
</feature>
<organism evidence="2 3">
    <name type="scientific">Exophiala dermatitidis (strain ATCC 34100 / CBS 525.76 / NIH/UT8656)</name>
    <name type="common">Black yeast</name>
    <name type="synonym">Wangiella dermatitidis</name>
    <dbReference type="NCBI Taxonomy" id="858893"/>
    <lineage>
        <taxon>Eukaryota</taxon>
        <taxon>Fungi</taxon>
        <taxon>Dikarya</taxon>
        <taxon>Ascomycota</taxon>
        <taxon>Pezizomycotina</taxon>
        <taxon>Eurotiomycetes</taxon>
        <taxon>Chaetothyriomycetidae</taxon>
        <taxon>Chaetothyriales</taxon>
        <taxon>Herpotrichiellaceae</taxon>
        <taxon>Exophiala</taxon>
    </lineage>
</organism>
<feature type="compositionally biased region" description="Polar residues" evidence="1">
    <location>
        <begin position="160"/>
        <end position="172"/>
    </location>
</feature>
<dbReference type="STRING" id="858893.H6CAX0"/>
<reference evidence="2" key="1">
    <citation type="submission" date="2011-07" db="EMBL/GenBank/DDBJ databases">
        <title>The Genome Sequence of Exophiala (Wangiella) dermatitidis NIH/UT8656.</title>
        <authorList>
            <consortium name="The Broad Institute Genome Sequencing Platform"/>
            <person name="Cuomo C."/>
            <person name="Wang Z."/>
            <person name="Hunicke-Smith S."/>
            <person name="Szanislo P.J."/>
            <person name="Earl A."/>
            <person name="Young S.K."/>
            <person name="Zeng Q."/>
            <person name="Gargeya S."/>
            <person name="Fitzgerald M."/>
            <person name="Haas B."/>
            <person name="Abouelleil A."/>
            <person name="Alvarado L."/>
            <person name="Arachchi H.M."/>
            <person name="Berlin A."/>
            <person name="Brown A."/>
            <person name="Chapman S.B."/>
            <person name="Chen Z."/>
            <person name="Dunbar C."/>
            <person name="Freedman E."/>
            <person name="Gearin G."/>
            <person name="Gellesch M."/>
            <person name="Goldberg J."/>
            <person name="Griggs A."/>
            <person name="Gujja S."/>
            <person name="Heiman D."/>
            <person name="Howarth C."/>
            <person name="Larson L."/>
            <person name="Lui A."/>
            <person name="MacDonald P.J.P."/>
            <person name="Montmayeur A."/>
            <person name="Murphy C."/>
            <person name="Neiman D."/>
            <person name="Pearson M."/>
            <person name="Priest M."/>
            <person name="Roberts A."/>
            <person name="Saif S."/>
            <person name="Shea T."/>
            <person name="Shenoy N."/>
            <person name="Sisk P."/>
            <person name="Stolte C."/>
            <person name="Sykes S."/>
            <person name="Wortman J."/>
            <person name="Nusbaum C."/>
            <person name="Birren B."/>
        </authorList>
    </citation>
    <scope>NUCLEOTIDE SEQUENCE</scope>
    <source>
        <strain evidence="2">NIH/UT8656</strain>
    </source>
</reference>
<feature type="region of interest" description="Disordered" evidence="1">
    <location>
        <begin position="238"/>
        <end position="266"/>
    </location>
</feature>
<dbReference type="InParanoid" id="H6CAX0"/>
<feature type="compositionally biased region" description="Polar residues" evidence="1">
    <location>
        <begin position="13"/>
        <end position="23"/>
    </location>
</feature>
<dbReference type="EMBL" id="JH226137">
    <property type="protein sequence ID" value="EHY60917.1"/>
    <property type="molecule type" value="Genomic_DNA"/>
</dbReference>
<dbReference type="RefSeq" id="XP_009161378.1">
    <property type="nucleotide sequence ID" value="XM_009163130.1"/>
</dbReference>
<name>H6CAX0_EXODN</name>
<accession>H6CAX0</accession>
<evidence type="ECO:0000313" key="2">
    <source>
        <dbReference type="EMBL" id="EHY60917.1"/>
    </source>
</evidence>
<proteinExistence type="predicted"/>
<evidence type="ECO:0000256" key="1">
    <source>
        <dbReference type="SAM" id="MobiDB-lite"/>
    </source>
</evidence>
<dbReference type="GeneID" id="20313499"/>
<gene>
    <name evidence="2" type="ORF">HMPREF1120_08860</name>
</gene>